<name>A0ABP6ZMN6_9ACTN</name>
<organism evidence="2 3">
    <name type="scientific">Nonomuraea rosea</name>
    <dbReference type="NCBI Taxonomy" id="638574"/>
    <lineage>
        <taxon>Bacteria</taxon>
        <taxon>Bacillati</taxon>
        <taxon>Actinomycetota</taxon>
        <taxon>Actinomycetes</taxon>
        <taxon>Streptosporangiales</taxon>
        <taxon>Streptosporangiaceae</taxon>
        <taxon>Nonomuraea</taxon>
    </lineage>
</organism>
<dbReference type="Proteomes" id="UP001500630">
    <property type="component" value="Unassembled WGS sequence"/>
</dbReference>
<evidence type="ECO:0000313" key="3">
    <source>
        <dbReference type="Proteomes" id="UP001500630"/>
    </source>
</evidence>
<keyword evidence="1" id="KW-0472">Membrane</keyword>
<evidence type="ECO:0008006" key="4">
    <source>
        <dbReference type="Google" id="ProtNLM"/>
    </source>
</evidence>
<proteinExistence type="predicted"/>
<accession>A0ABP6ZMN6</accession>
<dbReference type="EMBL" id="BAABDQ010000051">
    <property type="protein sequence ID" value="GAA3614672.1"/>
    <property type="molecule type" value="Genomic_DNA"/>
</dbReference>
<reference evidence="3" key="1">
    <citation type="journal article" date="2019" name="Int. J. Syst. Evol. Microbiol.">
        <title>The Global Catalogue of Microorganisms (GCM) 10K type strain sequencing project: providing services to taxonomists for standard genome sequencing and annotation.</title>
        <authorList>
            <consortium name="The Broad Institute Genomics Platform"/>
            <consortium name="The Broad Institute Genome Sequencing Center for Infectious Disease"/>
            <person name="Wu L."/>
            <person name="Ma J."/>
        </authorList>
    </citation>
    <scope>NUCLEOTIDE SEQUENCE [LARGE SCALE GENOMIC DNA]</scope>
    <source>
        <strain evidence="3">JCM 17326</strain>
    </source>
</reference>
<evidence type="ECO:0000256" key="1">
    <source>
        <dbReference type="SAM" id="Phobius"/>
    </source>
</evidence>
<keyword evidence="1" id="KW-0812">Transmembrane</keyword>
<gene>
    <name evidence="2" type="ORF">GCM10022419_119840</name>
</gene>
<keyword evidence="1" id="KW-1133">Transmembrane helix</keyword>
<protein>
    <recommendedName>
        <fullName evidence="4">Secreted protein</fullName>
    </recommendedName>
</protein>
<evidence type="ECO:0000313" key="2">
    <source>
        <dbReference type="EMBL" id="GAA3614672.1"/>
    </source>
</evidence>
<comment type="caution">
    <text evidence="2">The sequence shown here is derived from an EMBL/GenBank/DDBJ whole genome shotgun (WGS) entry which is preliminary data.</text>
</comment>
<feature type="transmembrane region" description="Helical" evidence="1">
    <location>
        <begin position="20"/>
        <end position="38"/>
    </location>
</feature>
<keyword evidence="3" id="KW-1185">Reference proteome</keyword>
<sequence>MPTPETGPSVEFTRGRHGNVHLVWLVWAVMLVAVRAATARSPARAGTGPKPAAVDFLHAGHGRPSKIRWRSQLVLYGLRRVRDGLSEVGRHFGRGQKAGLAKQVE</sequence>